<dbReference type="EMBL" id="JAFIRN010000008">
    <property type="protein sequence ID" value="KAG5843588.1"/>
    <property type="molecule type" value="Genomic_DNA"/>
</dbReference>
<organism evidence="2 3">
    <name type="scientific">Anguilla anguilla</name>
    <name type="common">European freshwater eel</name>
    <name type="synonym">Muraena anguilla</name>
    <dbReference type="NCBI Taxonomy" id="7936"/>
    <lineage>
        <taxon>Eukaryota</taxon>
        <taxon>Metazoa</taxon>
        <taxon>Chordata</taxon>
        <taxon>Craniata</taxon>
        <taxon>Vertebrata</taxon>
        <taxon>Euteleostomi</taxon>
        <taxon>Actinopterygii</taxon>
        <taxon>Neopterygii</taxon>
        <taxon>Teleostei</taxon>
        <taxon>Anguilliformes</taxon>
        <taxon>Anguillidae</taxon>
        <taxon>Anguilla</taxon>
    </lineage>
</organism>
<evidence type="ECO:0000313" key="2">
    <source>
        <dbReference type="EMBL" id="KAG5843588.1"/>
    </source>
</evidence>
<dbReference type="AlphaFoldDB" id="A0A9D3M9Y9"/>
<gene>
    <name evidence="2" type="ORF">ANANG_G00152490</name>
</gene>
<sequence length="136" mass="15479">MEKGHTSVERFWLVQQDTALIDEPELRGLPLNLLLYTSEYLRLMCYSETAVPPPDELLDKTCSFLRQLRAGNWNLNLTESGNPVAVDVEMLDILPPENQEDVYPDSNEAVTEEPGSLDTKSDSEEFYVQDFSSTDF</sequence>
<reference evidence="2" key="1">
    <citation type="submission" date="2021-01" db="EMBL/GenBank/DDBJ databases">
        <title>A chromosome-scale assembly of European eel, Anguilla anguilla.</title>
        <authorList>
            <person name="Henkel C."/>
            <person name="Jong-Raadsen S.A."/>
            <person name="Dufour S."/>
            <person name="Weltzien F.-A."/>
            <person name="Palstra A.P."/>
            <person name="Pelster B."/>
            <person name="Spaink H.P."/>
            <person name="Van Den Thillart G.E."/>
            <person name="Jansen H."/>
            <person name="Zahm M."/>
            <person name="Klopp C."/>
            <person name="Cedric C."/>
            <person name="Louis A."/>
            <person name="Berthelot C."/>
            <person name="Parey E."/>
            <person name="Roest Crollius H."/>
            <person name="Montfort J."/>
            <person name="Robinson-Rechavi M."/>
            <person name="Bucao C."/>
            <person name="Bouchez O."/>
            <person name="Gislard M."/>
            <person name="Lluch J."/>
            <person name="Milhes M."/>
            <person name="Lampietro C."/>
            <person name="Lopez Roques C."/>
            <person name="Donnadieu C."/>
            <person name="Braasch I."/>
            <person name="Desvignes T."/>
            <person name="Postlethwait J."/>
            <person name="Bobe J."/>
            <person name="Guiguen Y."/>
            <person name="Dirks R."/>
        </authorList>
    </citation>
    <scope>NUCLEOTIDE SEQUENCE</scope>
    <source>
        <strain evidence="2">Tag_6206</strain>
        <tissue evidence="2">Liver</tissue>
    </source>
</reference>
<comment type="caution">
    <text evidence="2">The sequence shown here is derived from an EMBL/GenBank/DDBJ whole genome shotgun (WGS) entry which is preliminary data.</text>
</comment>
<name>A0A9D3M9Y9_ANGAN</name>
<dbReference type="Proteomes" id="UP001044222">
    <property type="component" value="Chromosome 8"/>
</dbReference>
<keyword evidence="3" id="KW-1185">Reference proteome</keyword>
<accession>A0A9D3M9Y9</accession>
<evidence type="ECO:0000256" key="1">
    <source>
        <dbReference type="SAM" id="MobiDB-lite"/>
    </source>
</evidence>
<proteinExistence type="predicted"/>
<feature type="region of interest" description="Disordered" evidence="1">
    <location>
        <begin position="95"/>
        <end position="136"/>
    </location>
</feature>
<evidence type="ECO:0000313" key="3">
    <source>
        <dbReference type="Proteomes" id="UP001044222"/>
    </source>
</evidence>
<protein>
    <submittedName>
        <fullName evidence="2">Uncharacterized protein</fullName>
    </submittedName>
</protein>